<dbReference type="CDD" id="cd04606">
    <property type="entry name" value="CBS_pair_Mg_transporter"/>
    <property type="match status" value="1"/>
</dbReference>
<keyword evidence="3 9" id="KW-0813">Transport</keyword>
<evidence type="ECO:0000256" key="9">
    <source>
        <dbReference type="RuleBase" id="RU362011"/>
    </source>
</evidence>
<keyword evidence="9" id="KW-0479">Metal-binding</keyword>
<evidence type="ECO:0000259" key="11">
    <source>
        <dbReference type="PROSITE" id="PS51371"/>
    </source>
</evidence>
<dbReference type="GO" id="GO:0005886">
    <property type="term" value="C:plasma membrane"/>
    <property type="evidence" value="ECO:0007669"/>
    <property type="project" value="UniProtKB-SubCell"/>
</dbReference>
<dbReference type="SMART" id="SM00116">
    <property type="entry name" value="CBS"/>
    <property type="match status" value="2"/>
</dbReference>
<dbReference type="GO" id="GO:0015095">
    <property type="term" value="F:magnesium ion transmembrane transporter activity"/>
    <property type="evidence" value="ECO:0007669"/>
    <property type="project" value="UniProtKB-UniRule"/>
</dbReference>
<sequence>MDNEELEQDKAKDEALEKALEQETENETPSEDETFAKPDYESEIIKIIRSTTSPKVTREKLEDYHANDIADVLEKLTVVERKKLYNILNMDMLSDVFECIDDVSPYLEEMDIRKAVEIISSLEADTAVAALRGLDKVRRSVIIDLMDQESKKDIMLIASFDDDEIGSRMTTNCIVIRENLTVKEAMRSLVKQAAENDNISKIYVADESNTFCGAIDLKDLIIAREGTRLDDMIVTSYPYVYGHESISECIEILKDYSEDSIPVLDNNNKILGVITAQNIIEVVDEEMGEDYARLAGLMAEEDLKEPLLDSMKKRLPWLVVLMFLGMVVSSVVGIFESVVSQLTILMMFQSVILGMSGNAGTQSLAVTVRVLMDENLEVKQKIGLVAKEVRVGFGDGLLLGILSFIVLGIFIMIVKGRPAGFAFAVSGCIGLALMCSMVISSLTGTLVPMFFNKIGIDPAVASGPLITTINDLIAVIVYYGLSWLFLLEMMHF</sequence>
<name>A0AAE3JCL7_9FIRM</name>
<keyword evidence="7 9" id="KW-0472">Membrane</keyword>
<feature type="transmembrane region" description="Helical" evidence="9">
    <location>
        <begin position="351"/>
        <end position="372"/>
    </location>
</feature>
<proteinExistence type="inferred from homology"/>
<feature type="domain" description="CBS" evidence="11">
    <location>
        <begin position="169"/>
        <end position="231"/>
    </location>
</feature>
<dbReference type="SUPFAM" id="SSF158791">
    <property type="entry name" value="MgtE N-terminal domain-like"/>
    <property type="match status" value="1"/>
</dbReference>
<organism evidence="12 13">
    <name type="scientific">Anthropogastromicrobium aceti</name>
    <dbReference type="NCBI Taxonomy" id="2981768"/>
    <lineage>
        <taxon>Bacteria</taxon>
        <taxon>Bacillati</taxon>
        <taxon>Bacillota</taxon>
        <taxon>Clostridia</taxon>
        <taxon>Lachnospirales</taxon>
        <taxon>Lachnospiraceae</taxon>
        <taxon>Anthropogastromicrobium</taxon>
    </lineage>
</organism>
<comment type="subcellular location">
    <subcellularLocation>
        <location evidence="9">Cell membrane</location>
        <topology evidence="9">Multi-pass membrane protein</topology>
    </subcellularLocation>
    <subcellularLocation>
        <location evidence="1">Membrane</location>
        <topology evidence="1">Multi-pass membrane protein</topology>
    </subcellularLocation>
</comment>
<feature type="transmembrane region" description="Helical" evidence="9">
    <location>
        <begin position="421"/>
        <end position="451"/>
    </location>
</feature>
<keyword evidence="6 9" id="KW-1133">Transmembrane helix</keyword>
<dbReference type="SMART" id="SM00924">
    <property type="entry name" value="MgtE_N"/>
    <property type="match status" value="1"/>
</dbReference>
<evidence type="ECO:0000256" key="3">
    <source>
        <dbReference type="ARBA" id="ARBA00022448"/>
    </source>
</evidence>
<dbReference type="InterPro" id="IPR000644">
    <property type="entry name" value="CBS_dom"/>
</dbReference>
<dbReference type="InterPro" id="IPR038076">
    <property type="entry name" value="MgtE_N_sf"/>
</dbReference>
<dbReference type="SUPFAM" id="SSF54631">
    <property type="entry name" value="CBS-domain pair"/>
    <property type="match status" value="1"/>
</dbReference>
<evidence type="ECO:0000256" key="7">
    <source>
        <dbReference type="ARBA" id="ARBA00023136"/>
    </source>
</evidence>
<dbReference type="InterPro" id="IPR036739">
    <property type="entry name" value="SLC41_membr_dom_sf"/>
</dbReference>
<evidence type="ECO:0000256" key="1">
    <source>
        <dbReference type="ARBA" id="ARBA00004141"/>
    </source>
</evidence>
<dbReference type="RefSeq" id="WP_227102097.1">
    <property type="nucleotide sequence ID" value="NZ_JAJEQN010000044.1"/>
</dbReference>
<dbReference type="Pfam" id="PF00571">
    <property type="entry name" value="CBS"/>
    <property type="match status" value="2"/>
</dbReference>
<dbReference type="Gene3D" id="3.10.580.10">
    <property type="entry name" value="CBS-domain"/>
    <property type="match status" value="1"/>
</dbReference>
<keyword evidence="9" id="KW-1003">Cell membrane</keyword>
<feature type="compositionally biased region" description="Acidic residues" evidence="10">
    <location>
        <begin position="22"/>
        <end position="33"/>
    </location>
</feature>
<gene>
    <name evidence="12" type="primary">mgtE</name>
    <name evidence="12" type="ORF">LKD48_13815</name>
</gene>
<feature type="region of interest" description="Disordered" evidence="10">
    <location>
        <begin position="1"/>
        <end position="36"/>
    </location>
</feature>
<dbReference type="Pfam" id="PF03448">
    <property type="entry name" value="MgtE_N"/>
    <property type="match status" value="1"/>
</dbReference>
<evidence type="ECO:0000256" key="10">
    <source>
        <dbReference type="SAM" id="MobiDB-lite"/>
    </source>
</evidence>
<evidence type="ECO:0000313" key="13">
    <source>
        <dbReference type="Proteomes" id="UP001198200"/>
    </source>
</evidence>
<feature type="transmembrane region" description="Helical" evidence="9">
    <location>
        <begin position="392"/>
        <end position="414"/>
    </location>
</feature>
<dbReference type="Gene3D" id="1.10.357.20">
    <property type="entry name" value="SLC41 divalent cation transporters, integral membrane domain"/>
    <property type="match status" value="1"/>
</dbReference>
<evidence type="ECO:0000256" key="2">
    <source>
        <dbReference type="ARBA" id="ARBA00009749"/>
    </source>
</evidence>
<accession>A0AAE3JCL7</accession>
<keyword evidence="4 9" id="KW-0812">Transmembrane</keyword>
<dbReference type="NCBIfam" id="TIGR00400">
    <property type="entry name" value="mgtE"/>
    <property type="match status" value="1"/>
</dbReference>
<reference evidence="12 13" key="1">
    <citation type="submission" date="2021-10" db="EMBL/GenBank/DDBJ databases">
        <title>Anaerobic single-cell dispensing facilitates the cultivation of human gut bacteria.</title>
        <authorList>
            <person name="Afrizal A."/>
        </authorList>
    </citation>
    <scope>NUCLEOTIDE SEQUENCE [LARGE SCALE GENOMIC DNA]</scope>
    <source>
        <strain evidence="12 13">CLA-AA-H224</strain>
    </source>
</reference>
<dbReference type="Gene3D" id="1.25.60.10">
    <property type="entry name" value="MgtE N-terminal domain-like"/>
    <property type="match status" value="1"/>
</dbReference>
<feature type="transmembrane region" description="Helical" evidence="9">
    <location>
        <begin position="463"/>
        <end position="487"/>
    </location>
</feature>
<keyword evidence="5 9" id="KW-0460">Magnesium</keyword>
<dbReference type="InterPro" id="IPR006669">
    <property type="entry name" value="MgtE_transporter"/>
</dbReference>
<comment type="function">
    <text evidence="9">Acts as a magnesium transporter.</text>
</comment>
<evidence type="ECO:0000256" key="8">
    <source>
        <dbReference type="PROSITE-ProRule" id="PRU00703"/>
    </source>
</evidence>
<dbReference type="InterPro" id="IPR006667">
    <property type="entry name" value="SLC41_membr_dom"/>
</dbReference>
<keyword evidence="8" id="KW-0129">CBS domain</keyword>
<comment type="similarity">
    <text evidence="2 9">Belongs to the SLC41A transporter family.</text>
</comment>
<dbReference type="SUPFAM" id="SSF161093">
    <property type="entry name" value="MgtE membrane domain-like"/>
    <property type="match status" value="1"/>
</dbReference>
<dbReference type="AlphaFoldDB" id="A0AAE3JCL7"/>
<evidence type="ECO:0000256" key="6">
    <source>
        <dbReference type="ARBA" id="ARBA00022989"/>
    </source>
</evidence>
<feature type="compositionally biased region" description="Basic and acidic residues" evidence="10">
    <location>
        <begin position="8"/>
        <end position="21"/>
    </location>
</feature>
<feature type="transmembrane region" description="Helical" evidence="9">
    <location>
        <begin position="315"/>
        <end position="339"/>
    </location>
</feature>
<protein>
    <recommendedName>
        <fullName evidence="9">Magnesium transporter MgtE</fullName>
    </recommendedName>
</protein>
<feature type="domain" description="CBS" evidence="11">
    <location>
        <begin position="232"/>
        <end position="289"/>
    </location>
</feature>
<dbReference type="PROSITE" id="PS51371">
    <property type="entry name" value="CBS"/>
    <property type="match status" value="2"/>
</dbReference>
<dbReference type="GO" id="GO:0046872">
    <property type="term" value="F:metal ion binding"/>
    <property type="evidence" value="ECO:0007669"/>
    <property type="project" value="UniProtKB-KW"/>
</dbReference>
<dbReference type="EMBL" id="JAJEQN010000044">
    <property type="protein sequence ID" value="MCC2222685.1"/>
    <property type="molecule type" value="Genomic_DNA"/>
</dbReference>
<dbReference type="InterPro" id="IPR006668">
    <property type="entry name" value="Mg_transptr_MgtE_intracell_dom"/>
</dbReference>
<dbReference type="PANTHER" id="PTHR43773:SF1">
    <property type="entry name" value="MAGNESIUM TRANSPORTER MGTE"/>
    <property type="match status" value="1"/>
</dbReference>
<dbReference type="Pfam" id="PF01769">
    <property type="entry name" value="MgtE"/>
    <property type="match status" value="1"/>
</dbReference>
<keyword evidence="13" id="KW-1185">Reference proteome</keyword>
<evidence type="ECO:0000256" key="4">
    <source>
        <dbReference type="ARBA" id="ARBA00022692"/>
    </source>
</evidence>
<evidence type="ECO:0000313" key="12">
    <source>
        <dbReference type="EMBL" id="MCC2222685.1"/>
    </source>
</evidence>
<dbReference type="InterPro" id="IPR046342">
    <property type="entry name" value="CBS_dom_sf"/>
</dbReference>
<evidence type="ECO:0000256" key="5">
    <source>
        <dbReference type="ARBA" id="ARBA00022842"/>
    </source>
</evidence>
<comment type="subunit">
    <text evidence="9">Homodimer.</text>
</comment>
<dbReference type="PANTHER" id="PTHR43773">
    <property type="entry name" value="MAGNESIUM TRANSPORTER MGTE"/>
    <property type="match status" value="1"/>
</dbReference>
<comment type="caution">
    <text evidence="12">The sequence shown here is derived from an EMBL/GenBank/DDBJ whole genome shotgun (WGS) entry which is preliminary data.</text>
</comment>
<dbReference type="Proteomes" id="UP001198200">
    <property type="component" value="Unassembled WGS sequence"/>
</dbReference>